<evidence type="ECO:0000313" key="1">
    <source>
        <dbReference type="EMBL" id="MPC61034.1"/>
    </source>
</evidence>
<sequence>MWQGKVVIGRLAVVAERPSWWALLIAPARHQVSPIQKGVQLLGISMKAEHDGIHALSVLPPVVWGEALLWASQLFPATAYLVHSDGNEISLNIPTVGKAFQGQFKGDASLAAESFPRHMINNLESSKT</sequence>
<proteinExistence type="predicted"/>
<name>A0A5B7GWP8_PORTR</name>
<comment type="caution">
    <text evidence="1">The sequence shown here is derived from an EMBL/GenBank/DDBJ whole genome shotgun (WGS) entry which is preliminary data.</text>
</comment>
<dbReference type="AlphaFoldDB" id="A0A5B7GWP8"/>
<dbReference type="Proteomes" id="UP000324222">
    <property type="component" value="Unassembled WGS sequence"/>
</dbReference>
<gene>
    <name evidence="1" type="ORF">E2C01_055097</name>
</gene>
<keyword evidence="2" id="KW-1185">Reference proteome</keyword>
<evidence type="ECO:0000313" key="2">
    <source>
        <dbReference type="Proteomes" id="UP000324222"/>
    </source>
</evidence>
<organism evidence="1 2">
    <name type="scientific">Portunus trituberculatus</name>
    <name type="common">Swimming crab</name>
    <name type="synonym">Neptunus trituberculatus</name>
    <dbReference type="NCBI Taxonomy" id="210409"/>
    <lineage>
        <taxon>Eukaryota</taxon>
        <taxon>Metazoa</taxon>
        <taxon>Ecdysozoa</taxon>
        <taxon>Arthropoda</taxon>
        <taxon>Crustacea</taxon>
        <taxon>Multicrustacea</taxon>
        <taxon>Malacostraca</taxon>
        <taxon>Eumalacostraca</taxon>
        <taxon>Eucarida</taxon>
        <taxon>Decapoda</taxon>
        <taxon>Pleocyemata</taxon>
        <taxon>Brachyura</taxon>
        <taxon>Eubrachyura</taxon>
        <taxon>Portunoidea</taxon>
        <taxon>Portunidae</taxon>
        <taxon>Portuninae</taxon>
        <taxon>Portunus</taxon>
    </lineage>
</organism>
<accession>A0A5B7GWP8</accession>
<dbReference type="EMBL" id="VSRR010018159">
    <property type="protein sequence ID" value="MPC61034.1"/>
    <property type="molecule type" value="Genomic_DNA"/>
</dbReference>
<protein>
    <submittedName>
        <fullName evidence="1">Uncharacterized protein</fullName>
    </submittedName>
</protein>
<reference evidence="1 2" key="1">
    <citation type="submission" date="2019-05" db="EMBL/GenBank/DDBJ databases">
        <title>Another draft genome of Portunus trituberculatus and its Hox gene families provides insights of decapod evolution.</title>
        <authorList>
            <person name="Jeong J.-H."/>
            <person name="Song I."/>
            <person name="Kim S."/>
            <person name="Choi T."/>
            <person name="Kim D."/>
            <person name="Ryu S."/>
            <person name="Kim W."/>
        </authorList>
    </citation>
    <scope>NUCLEOTIDE SEQUENCE [LARGE SCALE GENOMIC DNA]</scope>
    <source>
        <tissue evidence="1">Muscle</tissue>
    </source>
</reference>